<evidence type="ECO:0000313" key="7">
    <source>
        <dbReference type="EMBL" id="MBB3860187.1"/>
    </source>
</evidence>
<dbReference type="Gene3D" id="1.10.357.10">
    <property type="entry name" value="Tetracycline Repressor, domain 2"/>
    <property type="match status" value="1"/>
</dbReference>
<comment type="caution">
    <text evidence="7">The sequence shown here is derived from an EMBL/GenBank/DDBJ whole genome shotgun (WGS) entry which is preliminary data.</text>
</comment>
<evidence type="ECO:0000259" key="6">
    <source>
        <dbReference type="PROSITE" id="PS50977"/>
    </source>
</evidence>
<dbReference type="InterPro" id="IPR001647">
    <property type="entry name" value="HTH_TetR"/>
</dbReference>
<feature type="domain" description="HTH tetR-type" evidence="6">
    <location>
        <begin position="67"/>
        <end position="127"/>
    </location>
</feature>
<dbReference type="Proteomes" id="UP000562395">
    <property type="component" value="Unassembled WGS sequence"/>
</dbReference>
<organism evidence="7 8">
    <name type="scientific">Novosphingobium hassiacum</name>
    <dbReference type="NCBI Taxonomy" id="173676"/>
    <lineage>
        <taxon>Bacteria</taxon>
        <taxon>Pseudomonadati</taxon>
        <taxon>Pseudomonadota</taxon>
        <taxon>Alphaproteobacteria</taxon>
        <taxon>Sphingomonadales</taxon>
        <taxon>Sphingomonadaceae</taxon>
        <taxon>Novosphingobium</taxon>
    </lineage>
</organism>
<evidence type="ECO:0000256" key="2">
    <source>
        <dbReference type="ARBA" id="ARBA00023125"/>
    </source>
</evidence>
<dbReference type="Pfam" id="PF00440">
    <property type="entry name" value="TetR_N"/>
    <property type="match status" value="1"/>
</dbReference>
<dbReference type="PROSITE" id="PS50977">
    <property type="entry name" value="HTH_TETR_2"/>
    <property type="match status" value="1"/>
</dbReference>
<feature type="region of interest" description="Disordered" evidence="5">
    <location>
        <begin position="49"/>
        <end position="68"/>
    </location>
</feature>
<evidence type="ECO:0000256" key="3">
    <source>
        <dbReference type="ARBA" id="ARBA00023163"/>
    </source>
</evidence>
<keyword evidence="1" id="KW-0805">Transcription regulation</keyword>
<gene>
    <name evidence="7" type="ORF">GGQ88_001448</name>
</gene>
<dbReference type="SUPFAM" id="SSF46689">
    <property type="entry name" value="Homeodomain-like"/>
    <property type="match status" value="1"/>
</dbReference>
<protein>
    <submittedName>
        <fullName evidence="7">AcrR family transcriptional regulator</fullName>
    </submittedName>
</protein>
<feature type="DNA-binding region" description="H-T-H motif" evidence="4">
    <location>
        <begin position="90"/>
        <end position="109"/>
    </location>
</feature>
<evidence type="ECO:0000256" key="1">
    <source>
        <dbReference type="ARBA" id="ARBA00023015"/>
    </source>
</evidence>
<evidence type="ECO:0000313" key="8">
    <source>
        <dbReference type="Proteomes" id="UP000562395"/>
    </source>
</evidence>
<evidence type="ECO:0000256" key="4">
    <source>
        <dbReference type="PROSITE-ProRule" id="PRU00335"/>
    </source>
</evidence>
<dbReference type="GO" id="GO:0003700">
    <property type="term" value="F:DNA-binding transcription factor activity"/>
    <property type="evidence" value="ECO:0007669"/>
    <property type="project" value="TreeGrafter"/>
</dbReference>
<dbReference type="PANTHER" id="PTHR30055:SF234">
    <property type="entry name" value="HTH-TYPE TRANSCRIPTIONAL REGULATOR BETI"/>
    <property type="match status" value="1"/>
</dbReference>
<dbReference type="PANTHER" id="PTHR30055">
    <property type="entry name" value="HTH-TYPE TRANSCRIPTIONAL REGULATOR RUTR"/>
    <property type="match status" value="1"/>
</dbReference>
<dbReference type="EMBL" id="JACICY010000002">
    <property type="protein sequence ID" value="MBB3860187.1"/>
    <property type="molecule type" value="Genomic_DNA"/>
</dbReference>
<keyword evidence="2 4" id="KW-0238">DNA-binding</keyword>
<keyword evidence="3" id="KW-0804">Transcription</keyword>
<proteinExistence type="predicted"/>
<evidence type="ECO:0000256" key="5">
    <source>
        <dbReference type="SAM" id="MobiDB-lite"/>
    </source>
</evidence>
<sequence>MAMLGIGFAAGLAHSLCGMMVRAGPRGVESPKLAACTIRDAFAATVMTSNSGHPLRPRGRPRRDRREDVPETLIRALEDLLANRPADALTLRDIAAAAGTSPEMVRYYFNGKEGLIAALLDESLVRVRDRLDGLTADLARAKQDHTRQIVDCLSEIYLRERLAGKLFNAVFVHDRAGRRLEDRAGRPDTIVAALHAVIDDLKERGHYRPSVDTGRAAIMIMSLTGCPVRLLETLDQRWIDEGRLGDPQWNADVAAMIERFCCP</sequence>
<keyword evidence="8" id="KW-1185">Reference proteome</keyword>
<dbReference type="GO" id="GO:0000976">
    <property type="term" value="F:transcription cis-regulatory region binding"/>
    <property type="evidence" value="ECO:0007669"/>
    <property type="project" value="TreeGrafter"/>
</dbReference>
<dbReference type="InterPro" id="IPR009057">
    <property type="entry name" value="Homeodomain-like_sf"/>
</dbReference>
<name>A0A7W5ZVL1_9SPHN</name>
<accession>A0A7W5ZVL1</accession>
<reference evidence="7 8" key="1">
    <citation type="submission" date="2020-08" db="EMBL/GenBank/DDBJ databases">
        <title>Genomic Encyclopedia of Type Strains, Phase IV (KMG-IV): sequencing the most valuable type-strain genomes for metagenomic binning, comparative biology and taxonomic classification.</title>
        <authorList>
            <person name="Goeker M."/>
        </authorList>
    </citation>
    <scope>NUCLEOTIDE SEQUENCE [LARGE SCALE GENOMIC DNA]</scope>
    <source>
        <strain evidence="7 8">DSM 14552</strain>
    </source>
</reference>
<dbReference type="AlphaFoldDB" id="A0A7W5ZVL1"/>
<dbReference type="InterPro" id="IPR050109">
    <property type="entry name" value="HTH-type_TetR-like_transc_reg"/>
</dbReference>